<organism evidence="1 2">
    <name type="scientific">Bacillus cereus</name>
    <dbReference type="NCBI Taxonomy" id="1396"/>
    <lineage>
        <taxon>Bacteria</taxon>
        <taxon>Bacillati</taxon>
        <taxon>Bacillota</taxon>
        <taxon>Bacilli</taxon>
        <taxon>Bacillales</taxon>
        <taxon>Bacillaceae</taxon>
        <taxon>Bacillus</taxon>
        <taxon>Bacillus cereus group</taxon>
    </lineage>
</organism>
<dbReference type="AlphaFoldDB" id="A0A0G8ELN4"/>
<comment type="caution">
    <text evidence="1">The sequence shown here is derived from an EMBL/GenBank/DDBJ whole genome shotgun (WGS) entry which is preliminary data.</text>
</comment>
<accession>A0A0G8ELN4</accession>
<dbReference type="EMBL" id="LCYI01000050">
    <property type="protein sequence ID" value="KLA24437.1"/>
    <property type="molecule type" value="Genomic_DNA"/>
</dbReference>
<evidence type="ECO:0000313" key="2">
    <source>
        <dbReference type="Proteomes" id="UP000035214"/>
    </source>
</evidence>
<protein>
    <submittedName>
        <fullName evidence="1">Uncharacterized protein</fullName>
    </submittedName>
</protein>
<proteinExistence type="predicted"/>
<dbReference type="PATRIC" id="fig|1396.428.peg.777"/>
<dbReference type="Proteomes" id="UP000035214">
    <property type="component" value="Unassembled WGS sequence"/>
</dbReference>
<reference evidence="1 2" key="1">
    <citation type="submission" date="2015-04" db="EMBL/GenBank/DDBJ databases">
        <title>Draft Genome Sequences of Eight Spore-Forming Food Isolates of Bacillus cereus Genome sequencing.</title>
        <authorList>
            <person name="Krawcyk A.O."/>
            <person name="de Jong A."/>
            <person name="Eijlander R.T."/>
            <person name="Berendsen E.M."/>
            <person name="Holsappel S."/>
            <person name="Wells-Bennik M."/>
            <person name="Kuipers O.P."/>
        </authorList>
    </citation>
    <scope>NUCLEOTIDE SEQUENCE [LARGE SCALE GENOMIC DNA]</scope>
    <source>
        <strain evidence="1 2">B4077</strain>
    </source>
</reference>
<evidence type="ECO:0000313" key="1">
    <source>
        <dbReference type="EMBL" id="KLA24437.1"/>
    </source>
</evidence>
<gene>
    <name evidence="1" type="ORF">B4077_4431</name>
</gene>
<name>A0A0G8ELN4_BACCE</name>
<sequence>MLTPLYIHFDIDIKNLSKEEGSKLTENSLLYKGGIEMEEDIV</sequence>